<keyword evidence="1" id="KW-0472">Membrane</keyword>
<keyword evidence="1" id="KW-1133">Transmembrane helix</keyword>
<dbReference type="KEGG" id="psyt:DSAG12_02568"/>
<evidence type="ECO:0000313" key="2">
    <source>
        <dbReference type="EMBL" id="QEE16738.1"/>
    </source>
</evidence>
<proteinExistence type="predicted"/>
<evidence type="ECO:0000313" key="3">
    <source>
        <dbReference type="Proteomes" id="UP000321408"/>
    </source>
</evidence>
<dbReference type="AlphaFoldDB" id="A0A5B9DC08"/>
<accession>A0A5B9DC08</accession>
<reference evidence="2 3" key="2">
    <citation type="journal article" date="2024" name="Int. J. Syst. Evol. Microbiol.">
        <title>Promethearchaeum syntrophicum gen. nov., sp. nov., an anaerobic, obligately syntrophic archaeon, the first isolate of the lineage 'Asgard' archaea, and proposal of the new archaeal phylum Promethearchaeota phyl. nov. and kingdom Promethearchaeati regn. nov.</title>
        <authorList>
            <person name="Imachi H."/>
            <person name="Nobu M.K."/>
            <person name="Kato S."/>
            <person name="Takaki Y."/>
            <person name="Miyazaki M."/>
            <person name="Miyata M."/>
            <person name="Ogawara M."/>
            <person name="Saito Y."/>
            <person name="Sakai S."/>
            <person name="Tahara Y.O."/>
            <person name="Takano Y."/>
            <person name="Tasumi E."/>
            <person name="Uematsu K."/>
            <person name="Yoshimura T."/>
            <person name="Itoh T."/>
            <person name="Ohkuma M."/>
            <person name="Takai K."/>
        </authorList>
    </citation>
    <scope>NUCLEOTIDE SEQUENCE [LARGE SCALE GENOMIC DNA]</scope>
    <source>
        <strain evidence="2 3">MK-D1</strain>
    </source>
</reference>
<feature type="transmembrane region" description="Helical" evidence="1">
    <location>
        <begin position="136"/>
        <end position="153"/>
    </location>
</feature>
<dbReference type="Proteomes" id="UP000321408">
    <property type="component" value="Chromosome"/>
</dbReference>
<sequence>MCTRCKVGIVCKNCIEYLPKTTKNIFLTLKKMWNIIWLSSLFIMIFSIIAIFLNIATNIPTLGIPNIVYIPLAYFSVLLDVFGHYFIFKYFNNTIEKFLNDLIENPQYPENLVNEIKAVYNDSYDHPENIYHLKRYLLFGLISSILGITYVSWSDFVNFL</sequence>
<feature type="transmembrane region" description="Helical" evidence="1">
    <location>
        <begin position="35"/>
        <end position="55"/>
    </location>
</feature>
<gene>
    <name evidence="2" type="ORF">DSAG12_02568</name>
</gene>
<dbReference type="RefSeq" id="WP_162306715.1">
    <property type="nucleotide sequence ID" value="NZ_CP042905.2"/>
</dbReference>
<reference evidence="2 3" key="1">
    <citation type="journal article" date="2020" name="Nature">
        <title>Isolation of an archaeon at the prokaryote-eukaryote interface.</title>
        <authorList>
            <person name="Imachi H."/>
            <person name="Nobu M.K."/>
            <person name="Nakahara N."/>
            <person name="Morono Y."/>
            <person name="Ogawara M."/>
            <person name="Takaki Y."/>
            <person name="Takano Y."/>
            <person name="Uematsu K."/>
            <person name="Ikuta T."/>
            <person name="Ito M."/>
            <person name="Matsui Y."/>
            <person name="Miyazaki M."/>
            <person name="Murata K."/>
            <person name="Saito Y."/>
            <person name="Sakai S."/>
            <person name="Song C."/>
            <person name="Tasumi E."/>
            <person name="Yamanaka Y."/>
            <person name="Yamaguchi T."/>
            <person name="Kamagata Y."/>
            <person name="Tamaki H."/>
            <person name="Takai K."/>
        </authorList>
    </citation>
    <scope>NUCLEOTIDE SEQUENCE [LARGE SCALE GENOMIC DNA]</scope>
    <source>
        <strain evidence="2 3">MK-D1</strain>
    </source>
</reference>
<protein>
    <submittedName>
        <fullName evidence="2">Uncharacterized protein</fullName>
    </submittedName>
</protein>
<keyword evidence="1" id="KW-0812">Transmembrane</keyword>
<dbReference type="EMBL" id="CP042905">
    <property type="protein sequence ID" value="QEE16738.1"/>
    <property type="molecule type" value="Genomic_DNA"/>
</dbReference>
<evidence type="ECO:0000256" key="1">
    <source>
        <dbReference type="SAM" id="Phobius"/>
    </source>
</evidence>
<name>A0A5B9DC08_9ARCH</name>
<feature type="transmembrane region" description="Helical" evidence="1">
    <location>
        <begin position="67"/>
        <end position="88"/>
    </location>
</feature>
<dbReference type="GeneID" id="41330552"/>
<organism evidence="2 3">
    <name type="scientific">Promethearchaeum syntrophicum</name>
    <dbReference type="NCBI Taxonomy" id="2594042"/>
    <lineage>
        <taxon>Archaea</taxon>
        <taxon>Promethearchaeati</taxon>
        <taxon>Promethearchaeota</taxon>
        <taxon>Promethearchaeia</taxon>
        <taxon>Promethearchaeales</taxon>
        <taxon>Promethearchaeaceae</taxon>
        <taxon>Promethearchaeum</taxon>
    </lineage>
</organism>
<keyword evidence="3" id="KW-1185">Reference proteome</keyword>